<evidence type="ECO:0000256" key="1">
    <source>
        <dbReference type="ARBA" id="ARBA00005417"/>
    </source>
</evidence>
<keyword evidence="7" id="KW-0067">ATP-binding</keyword>
<keyword evidence="4" id="KW-0762">Sugar transport</keyword>
<gene>
    <name evidence="11" type="ORF">GCM10007874_47690</name>
</gene>
<evidence type="ECO:0000256" key="8">
    <source>
        <dbReference type="ARBA" id="ARBA00022967"/>
    </source>
</evidence>
<dbReference type="PANTHER" id="PTHR43790:SF3">
    <property type="entry name" value="D-ALLOSE IMPORT ATP-BINDING PROTEIN ALSA-RELATED"/>
    <property type="match status" value="1"/>
</dbReference>
<evidence type="ECO:0000313" key="12">
    <source>
        <dbReference type="Proteomes" id="UP001156882"/>
    </source>
</evidence>
<evidence type="ECO:0000256" key="4">
    <source>
        <dbReference type="ARBA" id="ARBA00022597"/>
    </source>
</evidence>
<organism evidence="11 12">
    <name type="scientific">Labrys miyagiensis</name>
    <dbReference type="NCBI Taxonomy" id="346912"/>
    <lineage>
        <taxon>Bacteria</taxon>
        <taxon>Pseudomonadati</taxon>
        <taxon>Pseudomonadota</taxon>
        <taxon>Alphaproteobacteria</taxon>
        <taxon>Hyphomicrobiales</taxon>
        <taxon>Xanthobacteraceae</taxon>
        <taxon>Labrys</taxon>
    </lineage>
</organism>
<proteinExistence type="inferred from homology"/>
<comment type="caution">
    <text evidence="11">The sequence shown here is derived from an EMBL/GenBank/DDBJ whole genome shotgun (WGS) entry which is preliminary data.</text>
</comment>
<keyword evidence="9" id="KW-0472">Membrane</keyword>
<feature type="domain" description="ABC transporter" evidence="10">
    <location>
        <begin position="258"/>
        <end position="499"/>
    </location>
</feature>
<comment type="similarity">
    <text evidence="1">Belongs to the ABC transporter superfamily.</text>
</comment>
<protein>
    <submittedName>
        <fullName evidence="11">Sugar ABC transporter</fullName>
    </submittedName>
</protein>
<accession>A0ABQ6CN10</accession>
<dbReference type="PANTHER" id="PTHR43790">
    <property type="entry name" value="CARBOHYDRATE TRANSPORT ATP-BINDING PROTEIN MG119-RELATED"/>
    <property type="match status" value="1"/>
</dbReference>
<keyword evidence="6" id="KW-0547">Nucleotide-binding</keyword>
<evidence type="ECO:0000256" key="2">
    <source>
        <dbReference type="ARBA" id="ARBA00022448"/>
    </source>
</evidence>
<dbReference type="PROSITE" id="PS00211">
    <property type="entry name" value="ABC_TRANSPORTER_1"/>
    <property type="match status" value="1"/>
</dbReference>
<dbReference type="PROSITE" id="PS50893">
    <property type="entry name" value="ABC_TRANSPORTER_2"/>
    <property type="match status" value="2"/>
</dbReference>
<dbReference type="Gene3D" id="3.40.50.300">
    <property type="entry name" value="P-loop containing nucleotide triphosphate hydrolases"/>
    <property type="match status" value="2"/>
</dbReference>
<keyword evidence="3" id="KW-1003">Cell membrane</keyword>
<evidence type="ECO:0000313" key="11">
    <source>
        <dbReference type="EMBL" id="GLS21752.1"/>
    </source>
</evidence>
<dbReference type="SUPFAM" id="SSF52540">
    <property type="entry name" value="P-loop containing nucleoside triphosphate hydrolases"/>
    <property type="match status" value="2"/>
</dbReference>
<dbReference type="Pfam" id="PF00005">
    <property type="entry name" value="ABC_tran"/>
    <property type="match status" value="2"/>
</dbReference>
<dbReference type="InterPro" id="IPR050107">
    <property type="entry name" value="ABC_carbohydrate_import_ATPase"/>
</dbReference>
<feature type="domain" description="ABC transporter" evidence="10">
    <location>
        <begin position="12"/>
        <end position="247"/>
    </location>
</feature>
<dbReference type="EMBL" id="BSPC01000054">
    <property type="protein sequence ID" value="GLS21752.1"/>
    <property type="molecule type" value="Genomic_DNA"/>
</dbReference>
<evidence type="ECO:0000256" key="7">
    <source>
        <dbReference type="ARBA" id="ARBA00022840"/>
    </source>
</evidence>
<evidence type="ECO:0000259" key="10">
    <source>
        <dbReference type="PROSITE" id="PS50893"/>
    </source>
</evidence>
<sequence length="499" mass="53044">MSQSNEPLATGLSVRGAGKKYGPVTVLEGVDLEVGPGEVVALLGENGAGKSTISSIIAGLVQPTAGTMTWNGQPYAPANPRDALARGIGLIHQEMRLLPDLSIAENVFVGRQPTTMGRIDRASMEKRAAEQLHRLGLHVRTSTLVRNLRIAAQQQVEIAKALTLDARLLILDEPTAALGGEETDHLFEQVERLKKEGMGFIYISHRLDEIARIADRVVVLRDGRLVGTYATAQVPVKTLVEAMVGRSVERMFPAIAAATSREVLRVEGLSALDKSFSDVSFNVHAGEVFGIAGIVGAGRTELVRAIAGADPIAAGSIIIDGKPLAPRSPADSLAAGIVLVPEDRKDQGLILEHTIGDNIALGNYPRVAPSGFVTPSAVRRYANENIKRFGVKGSPAQPVNHLSGGNQQKVVLAKCISRQPKVVILDEPTRGIDVGARAQIYDVIAGLAKQGLAVIVVSSDLDEVLGLANRVMVLSRGLNRGILDHDQANRVSVMERATL</sequence>
<evidence type="ECO:0000256" key="9">
    <source>
        <dbReference type="ARBA" id="ARBA00023136"/>
    </source>
</evidence>
<dbReference type="InterPro" id="IPR017871">
    <property type="entry name" value="ABC_transporter-like_CS"/>
</dbReference>
<keyword evidence="12" id="KW-1185">Reference proteome</keyword>
<evidence type="ECO:0000256" key="5">
    <source>
        <dbReference type="ARBA" id="ARBA00022737"/>
    </source>
</evidence>
<keyword evidence="8" id="KW-1278">Translocase</keyword>
<dbReference type="SMART" id="SM00382">
    <property type="entry name" value="AAA"/>
    <property type="match status" value="2"/>
</dbReference>
<keyword evidence="5" id="KW-0677">Repeat</keyword>
<name>A0ABQ6CN10_9HYPH</name>
<evidence type="ECO:0000256" key="3">
    <source>
        <dbReference type="ARBA" id="ARBA00022475"/>
    </source>
</evidence>
<dbReference type="RefSeq" id="WP_284314756.1">
    <property type="nucleotide sequence ID" value="NZ_BSPC01000054.1"/>
</dbReference>
<dbReference type="CDD" id="cd03215">
    <property type="entry name" value="ABC_Carb_Monos_II"/>
    <property type="match status" value="1"/>
</dbReference>
<dbReference type="CDD" id="cd03216">
    <property type="entry name" value="ABC_Carb_Monos_I"/>
    <property type="match status" value="1"/>
</dbReference>
<dbReference type="InterPro" id="IPR003593">
    <property type="entry name" value="AAA+_ATPase"/>
</dbReference>
<dbReference type="InterPro" id="IPR003439">
    <property type="entry name" value="ABC_transporter-like_ATP-bd"/>
</dbReference>
<dbReference type="InterPro" id="IPR027417">
    <property type="entry name" value="P-loop_NTPase"/>
</dbReference>
<reference evidence="12" key="1">
    <citation type="journal article" date="2019" name="Int. J. Syst. Evol. Microbiol.">
        <title>The Global Catalogue of Microorganisms (GCM) 10K type strain sequencing project: providing services to taxonomists for standard genome sequencing and annotation.</title>
        <authorList>
            <consortium name="The Broad Institute Genomics Platform"/>
            <consortium name="The Broad Institute Genome Sequencing Center for Infectious Disease"/>
            <person name="Wu L."/>
            <person name="Ma J."/>
        </authorList>
    </citation>
    <scope>NUCLEOTIDE SEQUENCE [LARGE SCALE GENOMIC DNA]</scope>
    <source>
        <strain evidence="12">NBRC 101365</strain>
    </source>
</reference>
<keyword evidence="2" id="KW-0813">Transport</keyword>
<dbReference type="Proteomes" id="UP001156882">
    <property type="component" value="Unassembled WGS sequence"/>
</dbReference>
<evidence type="ECO:0000256" key="6">
    <source>
        <dbReference type="ARBA" id="ARBA00022741"/>
    </source>
</evidence>